<dbReference type="InterPro" id="IPR003646">
    <property type="entry name" value="SH3-like_bac-type"/>
</dbReference>
<feature type="domain" description="SH3b" evidence="1">
    <location>
        <begin position="35"/>
        <end position="108"/>
    </location>
</feature>
<geneLocation type="plasmid" evidence="2 3">
    <name>pCLJ</name>
</geneLocation>
<dbReference type="EMBL" id="CP001081">
    <property type="protein sequence ID" value="ACQ51427.1"/>
    <property type="molecule type" value="Genomic_DNA"/>
</dbReference>
<keyword evidence="2" id="KW-0614">Plasmid</keyword>
<dbReference type="Pfam" id="PF08239">
    <property type="entry name" value="SH3_3"/>
    <property type="match status" value="1"/>
</dbReference>
<reference evidence="3" key="2">
    <citation type="submission" date="2008-05" db="EMBL/GenBank/DDBJ databases">
        <title>Genome sequence of Clostridium botulinum Ba4 strain 657 plasmid pCLJ.</title>
        <authorList>
            <person name="Shrivastava S."/>
            <person name="Brown J.L."/>
            <person name="Bruce D."/>
            <person name="Detter C."/>
            <person name="Munk C."/>
            <person name="Smith L.A."/>
            <person name="Smith T.J."/>
            <person name="Sutton G."/>
            <person name="Brettin T.S."/>
        </authorList>
    </citation>
    <scope>NUCLEOTIDE SEQUENCE [LARGE SCALE GENOMIC DNA]</scope>
    <source>
        <strain evidence="3">657 / Type Ba4</strain>
        <plasmid evidence="3">pCLJ</plasmid>
    </source>
</reference>
<dbReference type="PROSITE" id="PS51781">
    <property type="entry name" value="SH3B"/>
    <property type="match status" value="1"/>
</dbReference>
<gene>
    <name evidence="2" type="ordered locus">CLJ_0071</name>
</gene>
<dbReference type="Proteomes" id="UP000002333">
    <property type="component" value="Plasmid pCLJ"/>
</dbReference>
<proteinExistence type="predicted"/>
<accession>A0A3F3A317</accession>
<name>A0A3F3A317_CLOB6</name>
<sequence length="187" mass="20688">MKIFSRSLKKLCMIVFLLTFIGIVGMQSDKAYAYSTGSTFTIYITTSDVNIRKGPGTSYESYGVVPKYTAIDTGQVKETSGGWSKVDMVKSGSVKTGYIKSSYLRKSTSNRFYKATSNVKVRKGPGTSYSAITTVPKNADQLLFYDYKVYANGHNWVADLSCKVNSPVGSTGYDIIGLSWTAFDYYR</sequence>
<reference evidence="2 3" key="1">
    <citation type="journal article" date="2007" name="PLoS ONE">
        <title>Analysis of the neurotoxin complex genes in Clostridium botulinum A1-A4 and B1 strains: BoNT/A3, /Ba4 and /B1 clusters are located within plasmids.</title>
        <authorList>
            <person name="Smith T.J."/>
            <person name="Hill K.K."/>
            <person name="Foley B.T."/>
            <person name="Detter J.C."/>
            <person name="Munk A.C."/>
            <person name="Bruce D.C."/>
            <person name="Doggett N.A."/>
            <person name="Smith L.A."/>
            <person name="Marks J.D."/>
            <person name="Xie G."/>
            <person name="Brettin T.S."/>
        </authorList>
    </citation>
    <scope>NUCLEOTIDE SEQUENCE [LARGE SCALE GENOMIC DNA]</scope>
    <source>
        <strain evidence="3">657 / Type Ba4</strain>
    </source>
</reference>
<dbReference type="Gene3D" id="2.30.30.40">
    <property type="entry name" value="SH3 Domains"/>
    <property type="match status" value="2"/>
</dbReference>
<evidence type="ECO:0000259" key="1">
    <source>
        <dbReference type="PROSITE" id="PS51781"/>
    </source>
</evidence>
<dbReference type="KEGG" id="cbi:CLJ_0071"/>
<evidence type="ECO:0000313" key="2">
    <source>
        <dbReference type="EMBL" id="ACQ51427.1"/>
    </source>
</evidence>
<dbReference type="AlphaFoldDB" id="A0A3F3A317"/>
<organism evidence="2 3">
    <name type="scientific">Clostridium botulinum (strain 657 / Type Ba4)</name>
    <dbReference type="NCBI Taxonomy" id="515621"/>
    <lineage>
        <taxon>Bacteria</taxon>
        <taxon>Bacillati</taxon>
        <taxon>Bacillota</taxon>
        <taxon>Clostridia</taxon>
        <taxon>Eubacteriales</taxon>
        <taxon>Clostridiaceae</taxon>
        <taxon>Clostridium</taxon>
    </lineage>
</organism>
<dbReference type="RefSeq" id="WP_012720366.1">
    <property type="nucleotide sequence ID" value="NC_012654.1"/>
</dbReference>
<evidence type="ECO:0000313" key="3">
    <source>
        <dbReference type="Proteomes" id="UP000002333"/>
    </source>
</evidence>
<protein>
    <submittedName>
        <fullName evidence="2">Mannosyl-glycoprotein endo-beta-N-acetylglucosamidase</fullName>
    </submittedName>
</protein>
<dbReference type="SMART" id="SM00287">
    <property type="entry name" value="SH3b"/>
    <property type="match status" value="2"/>
</dbReference>